<sequence length="180" mass="19705">MRLRAWFGLRQPELALYLGLSTIQVQGIETGRRRLTLPVTEALLPLLAHLPAPDADAAAPTAALPPDQPAPTPADLDFRRRVCQQRAARLRTQAARLSQQAHQAHRWALVLPALLAAPPDPDPERATWRTGWLRRQARPLSAAAVTRWHLLQAQAQALETEAAALTALLATALVEPFQAS</sequence>
<evidence type="ECO:0000313" key="3">
    <source>
        <dbReference type="Proteomes" id="UP000284250"/>
    </source>
</evidence>
<dbReference type="EMBL" id="QYCN01000014">
    <property type="protein sequence ID" value="RIY10016.1"/>
    <property type="molecule type" value="Genomic_DNA"/>
</dbReference>
<evidence type="ECO:0000256" key="1">
    <source>
        <dbReference type="SAM" id="MobiDB-lite"/>
    </source>
</evidence>
<dbReference type="InterPro" id="IPR010982">
    <property type="entry name" value="Lambda_DNA-bd_dom_sf"/>
</dbReference>
<name>A0A418QXV2_9BACT</name>
<accession>A0A418QXV2</accession>
<protein>
    <submittedName>
        <fullName evidence="2">Uncharacterized protein</fullName>
    </submittedName>
</protein>
<dbReference type="AlphaFoldDB" id="A0A418QXV2"/>
<feature type="region of interest" description="Disordered" evidence="1">
    <location>
        <begin position="56"/>
        <end position="75"/>
    </location>
</feature>
<dbReference type="GO" id="GO:0003677">
    <property type="term" value="F:DNA binding"/>
    <property type="evidence" value="ECO:0007669"/>
    <property type="project" value="InterPro"/>
</dbReference>
<organism evidence="2 3">
    <name type="scientific">Hymenobacter rubripertinctus</name>
    <dbReference type="NCBI Taxonomy" id="2029981"/>
    <lineage>
        <taxon>Bacteria</taxon>
        <taxon>Pseudomonadati</taxon>
        <taxon>Bacteroidota</taxon>
        <taxon>Cytophagia</taxon>
        <taxon>Cytophagales</taxon>
        <taxon>Hymenobacteraceae</taxon>
        <taxon>Hymenobacter</taxon>
    </lineage>
</organism>
<comment type="caution">
    <text evidence="2">The sequence shown here is derived from an EMBL/GenBank/DDBJ whole genome shotgun (WGS) entry which is preliminary data.</text>
</comment>
<reference evidence="2 3" key="1">
    <citation type="submission" date="2019-01" db="EMBL/GenBank/DDBJ databases">
        <title>Hymenobacter humicola sp. nov., isolated from soils in Antarctica.</title>
        <authorList>
            <person name="Sedlacek I."/>
            <person name="Holochova P."/>
            <person name="Kralova S."/>
            <person name="Pantucek R."/>
            <person name="Stankova E."/>
            <person name="Vrbovska V."/>
            <person name="Kristofova L."/>
            <person name="Svec P."/>
            <person name="Busse H.-J."/>
        </authorList>
    </citation>
    <scope>NUCLEOTIDE SEQUENCE [LARGE SCALE GENOMIC DNA]</scope>
    <source>
        <strain evidence="2 3">CCM 8852</strain>
    </source>
</reference>
<evidence type="ECO:0000313" key="2">
    <source>
        <dbReference type="EMBL" id="RIY10016.1"/>
    </source>
</evidence>
<proteinExistence type="predicted"/>
<feature type="compositionally biased region" description="Low complexity" evidence="1">
    <location>
        <begin position="56"/>
        <end position="65"/>
    </location>
</feature>
<keyword evidence="3" id="KW-1185">Reference proteome</keyword>
<gene>
    <name evidence="2" type="ORF">D0T11_10735</name>
</gene>
<dbReference type="Proteomes" id="UP000284250">
    <property type="component" value="Unassembled WGS sequence"/>
</dbReference>
<dbReference type="SUPFAM" id="SSF47413">
    <property type="entry name" value="lambda repressor-like DNA-binding domains"/>
    <property type="match status" value="1"/>
</dbReference>